<protein>
    <submittedName>
        <fullName evidence="1">Uncharacterized protein</fullName>
    </submittedName>
</protein>
<dbReference type="AlphaFoldDB" id="A0A6V7UZL3"/>
<evidence type="ECO:0000313" key="1">
    <source>
        <dbReference type="EMBL" id="CAD2168110.1"/>
    </source>
</evidence>
<dbReference type="EMBL" id="CAJEWN010000136">
    <property type="protein sequence ID" value="CAD2168110.1"/>
    <property type="molecule type" value="Genomic_DNA"/>
</dbReference>
<reference evidence="1 2" key="1">
    <citation type="submission" date="2020-08" db="EMBL/GenBank/DDBJ databases">
        <authorList>
            <person name="Koutsovoulos G."/>
            <person name="Danchin GJ E."/>
        </authorList>
    </citation>
    <scope>NUCLEOTIDE SEQUENCE [LARGE SCALE GENOMIC DNA]</scope>
</reference>
<comment type="caution">
    <text evidence="1">The sequence shown here is derived from an EMBL/GenBank/DDBJ whole genome shotgun (WGS) entry which is preliminary data.</text>
</comment>
<organism evidence="1 2">
    <name type="scientific">Meloidogyne enterolobii</name>
    <name type="common">Root-knot nematode worm</name>
    <name type="synonym">Meloidogyne mayaguensis</name>
    <dbReference type="NCBI Taxonomy" id="390850"/>
    <lineage>
        <taxon>Eukaryota</taxon>
        <taxon>Metazoa</taxon>
        <taxon>Ecdysozoa</taxon>
        <taxon>Nematoda</taxon>
        <taxon>Chromadorea</taxon>
        <taxon>Rhabditida</taxon>
        <taxon>Tylenchina</taxon>
        <taxon>Tylenchomorpha</taxon>
        <taxon>Tylenchoidea</taxon>
        <taxon>Meloidogynidae</taxon>
        <taxon>Meloidogyninae</taxon>
        <taxon>Meloidogyne</taxon>
    </lineage>
</organism>
<dbReference type="Proteomes" id="UP000580250">
    <property type="component" value="Unassembled WGS sequence"/>
</dbReference>
<gene>
    <name evidence="1" type="ORF">MENT_LOCUS19446</name>
</gene>
<name>A0A6V7UZL3_MELEN</name>
<proteinExistence type="predicted"/>
<evidence type="ECO:0000313" key="2">
    <source>
        <dbReference type="Proteomes" id="UP000580250"/>
    </source>
</evidence>
<accession>A0A6V7UZL3</accession>
<sequence length="56" mass="6788">MCIFTKFNDEMQMFVFCMSISHILLKITKIFENQISFQSSKIVLRGPKFHQKRNFR</sequence>